<name>A0A516ZA18_9STRA</name>
<accession>A0A516ZA18</accession>
<sequence>MDNFKTLKETEELVTDSNNRYKITIELANIAKRYEYEFKNIPKSNLITREKPIIVGLKLMVKKASIE</sequence>
<keyword evidence="1" id="KW-0804">Transcription</keyword>
<dbReference type="GeneID" id="41657426"/>
<keyword evidence="1" id="KW-0934">Plastid</keyword>
<keyword evidence="1" id="KW-0240">DNA-directed RNA polymerase</keyword>
<dbReference type="EMBL" id="MK518352">
    <property type="protein sequence ID" value="QDR24562.1"/>
    <property type="molecule type" value="Genomic_DNA"/>
</dbReference>
<reference evidence="1" key="1">
    <citation type="journal article" date="2019" name="J. Phycol.">
        <title>Dictyochophyceae plastid genomes reveal unusual variability of their organization.</title>
        <authorList>
            <person name="Han K.Y."/>
            <person name="Maciszewski K."/>
            <person name="Graf L."/>
            <person name="Yang J.H."/>
            <person name="Andersen R.A."/>
            <person name="Karnkowska A."/>
            <person name="Yoon H.S."/>
        </authorList>
    </citation>
    <scope>NUCLEOTIDE SEQUENCE</scope>
</reference>
<proteinExistence type="predicted"/>
<dbReference type="AlphaFoldDB" id="A0A516ZA18"/>
<dbReference type="GO" id="GO:0000428">
    <property type="term" value="C:DNA-directed RNA polymerase complex"/>
    <property type="evidence" value="ECO:0007669"/>
    <property type="project" value="UniProtKB-KW"/>
</dbReference>
<protein>
    <submittedName>
        <fullName evidence="1">DNA-directed RNA polymerase subunit omega</fullName>
    </submittedName>
</protein>
<keyword evidence="1" id="KW-0150">Chloroplast</keyword>
<dbReference type="RefSeq" id="YP_009684476.1">
    <property type="nucleotide sequence ID" value="NC_044407.1"/>
</dbReference>
<geneLocation type="chloroplast" evidence="1"/>
<evidence type="ECO:0000313" key="1">
    <source>
        <dbReference type="EMBL" id="QDR24562.1"/>
    </source>
</evidence>
<gene>
    <name evidence="1" type="primary">rpoZ</name>
</gene>
<organism evidence="1">
    <name type="scientific">Florenciella parvula</name>
    <dbReference type="NCBI Taxonomy" id="236787"/>
    <lineage>
        <taxon>Eukaryota</taxon>
        <taxon>Sar</taxon>
        <taxon>Stramenopiles</taxon>
        <taxon>Ochrophyta</taxon>
        <taxon>Dictyochophyceae</taxon>
        <taxon>Florenciellales</taxon>
        <taxon>Florenciella</taxon>
    </lineage>
</organism>